<comment type="caution">
    <text evidence="6">The sequence shown here is derived from an EMBL/GenBank/DDBJ whole genome shotgun (WGS) entry which is preliminary data.</text>
</comment>
<keyword evidence="2" id="KW-0479">Metal-binding</keyword>
<evidence type="ECO:0000256" key="4">
    <source>
        <dbReference type="SAM" id="SignalP"/>
    </source>
</evidence>
<dbReference type="EMBL" id="PDKB01000012">
    <property type="protein sequence ID" value="RBQ28745.1"/>
    <property type="molecule type" value="Genomic_DNA"/>
</dbReference>
<dbReference type="SUPFAM" id="SSF46626">
    <property type="entry name" value="Cytochrome c"/>
    <property type="match status" value="1"/>
</dbReference>
<reference evidence="6 7" key="1">
    <citation type="submission" date="2017-10" db="EMBL/GenBank/DDBJ databases">
        <title>Genomics of the genus Arcobacter.</title>
        <authorList>
            <person name="Perez-Cataluna A."/>
            <person name="Figueras M.J."/>
        </authorList>
    </citation>
    <scope>NUCLEOTIDE SEQUENCE [LARGE SCALE GENOMIC DNA]</scope>
    <source>
        <strain evidence="6 7">CECT 9230</strain>
    </source>
</reference>
<evidence type="ECO:0000256" key="3">
    <source>
        <dbReference type="ARBA" id="ARBA00023004"/>
    </source>
</evidence>
<sequence>MKKIVLATTVLTACISFASPYAKCVVCHGANGEKVALGKSKIIKDMSKEDFIASLKGYQSGTYGGAQKALMLPQVKGMDEATMKEIADLIIK</sequence>
<dbReference type="RefSeq" id="WP_113894671.1">
    <property type="nucleotide sequence ID" value="NZ_JANJGA010000012.1"/>
</dbReference>
<dbReference type="Proteomes" id="UP000252669">
    <property type="component" value="Unassembled WGS sequence"/>
</dbReference>
<name>A0A366MR67_9BACT</name>
<dbReference type="OrthoDB" id="5340148at2"/>
<evidence type="ECO:0000313" key="7">
    <source>
        <dbReference type="Proteomes" id="UP000252669"/>
    </source>
</evidence>
<organism evidence="6 7">
    <name type="scientific">Aliarcobacter vitoriensis</name>
    <dbReference type="NCBI Taxonomy" id="2011099"/>
    <lineage>
        <taxon>Bacteria</taxon>
        <taxon>Pseudomonadati</taxon>
        <taxon>Campylobacterota</taxon>
        <taxon>Epsilonproteobacteria</taxon>
        <taxon>Campylobacterales</taxon>
        <taxon>Arcobacteraceae</taxon>
        <taxon>Aliarcobacter</taxon>
    </lineage>
</organism>
<proteinExistence type="predicted"/>
<accession>A0A366MR67</accession>
<dbReference type="AlphaFoldDB" id="A0A366MR67"/>
<keyword evidence="4" id="KW-0732">Signal</keyword>
<feature type="chain" id="PRO_5016810161" evidence="4">
    <location>
        <begin position="19"/>
        <end position="92"/>
    </location>
</feature>
<evidence type="ECO:0000256" key="2">
    <source>
        <dbReference type="ARBA" id="ARBA00022723"/>
    </source>
</evidence>
<protein>
    <submittedName>
        <fullName evidence="6">Cytochrome C</fullName>
    </submittedName>
</protein>
<keyword evidence="1" id="KW-0349">Heme</keyword>
<dbReference type="Gene3D" id="1.10.760.10">
    <property type="entry name" value="Cytochrome c-like domain"/>
    <property type="match status" value="1"/>
</dbReference>
<feature type="signal peptide" evidence="4">
    <location>
        <begin position="1"/>
        <end position="18"/>
    </location>
</feature>
<feature type="domain" description="Cytochrome c" evidence="5">
    <location>
        <begin position="22"/>
        <end position="89"/>
    </location>
</feature>
<dbReference type="InterPro" id="IPR036909">
    <property type="entry name" value="Cyt_c-like_dom_sf"/>
</dbReference>
<dbReference type="InterPro" id="IPR009056">
    <property type="entry name" value="Cyt_c-like_dom"/>
</dbReference>
<evidence type="ECO:0000256" key="1">
    <source>
        <dbReference type="ARBA" id="ARBA00022617"/>
    </source>
</evidence>
<evidence type="ECO:0000259" key="5">
    <source>
        <dbReference type="Pfam" id="PF00034"/>
    </source>
</evidence>
<evidence type="ECO:0000313" key="6">
    <source>
        <dbReference type="EMBL" id="RBQ28745.1"/>
    </source>
</evidence>
<gene>
    <name evidence="6" type="ORF">CRU91_07820</name>
</gene>
<dbReference type="GO" id="GO:0046872">
    <property type="term" value="F:metal ion binding"/>
    <property type="evidence" value="ECO:0007669"/>
    <property type="project" value="UniProtKB-KW"/>
</dbReference>
<dbReference type="GO" id="GO:0009055">
    <property type="term" value="F:electron transfer activity"/>
    <property type="evidence" value="ECO:0007669"/>
    <property type="project" value="InterPro"/>
</dbReference>
<keyword evidence="7" id="KW-1185">Reference proteome</keyword>
<keyword evidence="3" id="KW-0408">Iron</keyword>
<dbReference type="Pfam" id="PF00034">
    <property type="entry name" value="Cytochrom_C"/>
    <property type="match status" value="1"/>
</dbReference>
<dbReference type="GO" id="GO:0020037">
    <property type="term" value="F:heme binding"/>
    <property type="evidence" value="ECO:0007669"/>
    <property type="project" value="InterPro"/>
</dbReference>